<evidence type="ECO:0000256" key="7">
    <source>
        <dbReference type="RuleBase" id="RU003879"/>
    </source>
</evidence>
<evidence type="ECO:0000313" key="10">
    <source>
        <dbReference type="Proteomes" id="UP000765845"/>
    </source>
</evidence>
<evidence type="ECO:0000256" key="1">
    <source>
        <dbReference type="ARBA" id="ARBA00004162"/>
    </source>
</evidence>
<name>A0ABX1GDZ2_9GAMM</name>
<dbReference type="InterPro" id="IPR003400">
    <property type="entry name" value="ExbD"/>
</dbReference>
<keyword evidence="7" id="KW-0653">Protein transport</keyword>
<evidence type="ECO:0000256" key="8">
    <source>
        <dbReference type="SAM" id="Phobius"/>
    </source>
</evidence>
<dbReference type="Pfam" id="PF02472">
    <property type="entry name" value="ExbD"/>
    <property type="match status" value="1"/>
</dbReference>
<organism evidence="9 10">
    <name type="scientific">Spongiibacter thalassae</name>
    <dbReference type="NCBI Taxonomy" id="2721624"/>
    <lineage>
        <taxon>Bacteria</taxon>
        <taxon>Pseudomonadati</taxon>
        <taxon>Pseudomonadota</taxon>
        <taxon>Gammaproteobacteria</taxon>
        <taxon>Cellvibrionales</taxon>
        <taxon>Spongiibacteraceae</taxon>
        <taxon>Spongiibacter</taxon>
    </lineage>
</organism>
<gene>
    <name evidence="9" type="ORF">HCU74_08100</name>
</gene>
<comment type="similarity">
    <text evidence="2 7">Belongs to the ExbD/TolR family.</text>
</comment>
<reference evidence="9 10" key="1">
    <citation type="submission" date="2020-04" db="EMBL/GenBank/DDBJ databases">
        <authorList>
            <person name="Yoon J."/>
        </authorList>
    </citation>
    <scope>NUCLEOTIDE SEQUENCE [LARGE SCALE GENOMIC DNA]</scope>
    <source>
        <strain evidence="9 10">KMU-166</strain>
    </source>
</reference>
<keyword evidence="5 8" id="KW-1133">Transmembrane helix</keyword>
<evidence type="ECO:0000256" key="6">
    <source>
        <dbReference type="ARBA" id="ARBA00023136"/>
    </source>
</evidence>
<comment type="caution">
    <text evidence="9">The sequence shown here is derived from an EMBL/GenBank/DDBJ whole genome shotgun (WGS) entry which is preliminary data.</text>
</comment>
<evidence type="ECO:0000256" key="5">
    <source>
        <dbReference type="ARBA" id="ARBA00022989"/>
    </source>
</evidence>
<proteinExistence type="inferred from homology"/>
<keyword evidence="6 8" id="KW-0472">Membrane</keyword>
<keyword evidence="3" id="KW-1003">Cell membrane</keyword>
<dbReference type="EMBL" id="JAAWWK010000002">
    <property type="protein sequence ID" value="NKI17376.1"/>
    <property type="molecule type" value="Genomic_DNA"/>
</dbReference>
<accession>A0ABX1GDZ2</accession>
<keyword evidence="7" id="KW-0813">Transport</keyword>
<comment type="subcellular location">
    <subcellularLocation>
        <location evidence="1">Cell membrane</location>
        <topology evidence="1">Single-pass membrane protein</topology>
    </subcellularLocation>
    <subcellularLocation>
        <location evidence="7">Cell membrane</location>
        <topology evidence="7">Single-pass type II membrane protein</topology>
    </subcellularLocation>
</comment>
<evidence type="ECO:0000256" key="3">
    <source>
        <dbReference type="ARBA" id="ARBA00022475"/>
    </source>
</evidence>
<keyword evidence="10" id="KW-1185">Reference proteome</keyword>
<dbReference type="Proteomes" id="UP000765845">
    <property type="component" value="Unassembled WGS sequence"/>
</dbReference>
<sequence>MTSRRRERRAEQSAKRAEQSGEMNIVSLIDIFAILVFYLLVNALVVEVIPAYENLTPPLSSARETPIETVNLAVSRRDILVNDRVVMTLDEALAAGTGPLAALTRTLLPLAGKAPRSSGTESTATSAAVPLNEINIVADESIPYHLLKRILASCTEARFERISLAVEQAPGASEV</sequence>
<evidence type="ECO:0000313" key="9">
    <source>
        <dbReference type="EMBL" id="NKI17376.1"/>
    </source>
</evidence>
<evidence type="ECO:0000256" key="4">
    <source>
        <dbReference type="ARBA" id="ARBA00022692"/>
    </source>
</evidence>
<keyword evidence="4 7" id="KW-0812">Transmembrane</keyword>
<evidence type="ECO:0000256" key="2">
    <source>
        <dbReference type="ARBA" id="ARBA00005811"/>
    </source>
</evidence>
<dbReference type="RefSeq" id="WP_168449876.1">
    <property type="nucleotide sequence ID" value="NZ_JAAWWK010000002.1"/>
</dbReference>
<protein>
    <submittedName>
        <fullName evidence="9">Biopolymer transporter ExbD</fullName>
    </submittedName>
</protein>
<feature type="transmembrane region" description="Helical" evidence="8">
    <location>
        <begin position="21"/>
        <end position="41"/>
    </location>
</feature>